<keyword evidence="3 7" id="KW-0012">Acyltransferase</keyword>
<evidence type="ECO:0000259" key="5">
    <source>
        <dbReference type="Pfam" id="PF01575"/>
    </source>
</evidence>
<organism evidence="7 9">
    <name type="scientific">Legionella gratiana</name>
    <dbReference type="NCBI Taxonomy" id="45066"/>
    <lineage>
        <taxon>Bacteria</taxon>
        <taxon>Pseudomonadati</taxon>
        <taxon>Pseudomonadota</taxon>
        <taxon>Gammaproteobacteria</taxon>
        <taxon>Legionellales</taxon>
        <taxon>Legionellaceae</taxon>
        <taxon>Legionella</taxon>
    </lineage>
</organism>
<dbReference type="Pfam" id="PF01575">
    <property type="entry name" value="MaoC_dehydratas"/>
    <property type="match status" value="1"/>
</dbReference>
<dbReference type="NCBIfam" id="NF008852">
    <property type="entry name" value="PRK11890.1"/>
    <property type="match status" value="1"/>
</dbReference>
<evidence type="ECO:0000313" key="8">
    <source>
        <dbReference type="Proteomes" id="UP000054691"/>
    </source>
</evidence>
<dbReference type="EMBL" id="LNYE01000023">
    <property type="protein sequence ID" value="KTD09180.1"/>
    <property type="molecule type" value="Genomic_DNA"/>
</dbReference>
<dbReference type="InterPro" id="IPR029069">
    <property type="entry name" value="HotDog_dom_sf"/>
</dbReference>
<feature type="domain" description="MaoC-like" evidence="5">
    <location>
        <begin position="20"/>
        <end position="114"/>
    </location>
</feature>
<evidence type="ECO:0000259" key="4">
    <source>
        <dbReference type="Pfam" id="PF01515"/>
    </source>
</evidence>
<dbReference type="FunFam" id="3.10.129.10:FF:000042">
    <property type="entry name" value="MaoC domain protein dehydratase"/>
    <property type="match status" value="1"/>
</dbReference>
<dbReference type="STRING" id="45066.Lgra_2415"/>
<keyword evidence="8" id="KW-1185">Reference proteome</keyword>
<dbReference type="InterPro" id="IPR002505">
    <property type="entry name" value="PTA_PTB"/>
</dbReference>
<dbReference type="Gene3D" id="3.10.129.10">
    <property type="entry name" value="Hotdog Thioesterase"/>
    <property type="match status" value="1"/>
</dbReference>
<evidence type="ECO:0000313" key="7">
    <source>
        <dbReference type="EMBL" id="STX45605.1"/>
    </source>
</evidence>
<proteinExistence type="predicted"/>
<keyword evidence="1 7" id="KW-0808">Transferase</keyword>
<dbReference type="Proteomes" id="UP000054691">
    <property type="component" value="Unassembled WGS sequence"/>
</dbReference>
<name>A0A378JDA3_9GAMM</name>
<dbReference type="Gene3D" id="3.40.718.10">
    <property type="entry name" value="Isopropylmalate Dehydrogenase"/>
    <property type="match status" value="1"/>
</dbReference>
<dbReference type="Proteomes" id="UP000254476">
    <property type="component" value="Unassembled WGS sequence"/>
</dbReference>
<dbReference type="PANTHER" id="PTHR43356">
    <property type="entry name" value="PHOSPHATE ACETYLTRANSFERASE"/>
    <property type="match status" value="1"/>
</dbReference>
<dbReference type="OrthoDB" id="9774179at2"/>
<dbReference type="AlphaFoldDB" id="A0A378JDA3"/>
<dbReference type="SUPFAM" id="SSF54637">
    <property type="entry name" value="Thioesterase/thiol ester dehydrase-isomerase"/>
    <property type="match status" value="1"/>
</dbReference>
<dbReference type="CDD" id="cd03449">
    <property type="entry name" value="R_hydratase"/>
    <property type="match status" value="1"/>
</dbReference>
<evidence type="ECO:0000313" key="6">
    <source>
        <dbReference type="EMBL" id="KTD09180.1"/>
    </source>
</evidence>
<accession>A0A378JDA3</accession>
<dbReference type="InterPro" id="IPR002539">
    <property type="entry name" value="MaoC-like_dom"/>
</dbReference>
<protein>
    <submittedName>
        <fullName evidence="7">Phosphate acetyl/butaryl transferase</fullName>
        <ecNumber evidence="7">2.3.1.8</ecNumber>
    </submittedName>
</protein>
<dbReference type="PANTHER" id="PTHR43356:SF2">
    <property type="entry name" value="PHOSPHATE ACETYLTRANSFERASE"/>
    <property type="match status" value="1"/>
</dbReference>
<evidence type="ECO:0000256" key="3">
    <source>
        <dbReference type="ARBA" id="ARBA00023315"/>
    </source>
</evidence>
<dbReference type="SUPFAM" id="SSF53659">
    <property type="entry name" value="Isocitrate/Isopropylmalate dehydrogenase-like"/>
    <property type="match status" value="1"/>
</dbReference>
<dbReference type="EMBL" id="UGOB01000001">
    <property type="protein sequence ID" value="STX45605.1"/>
    <property type="molecule type" value="Genomic_DNA"/>
</dbReference>
<dbReference type="Pfam" id="PF01515">
    <property type="entry name" value="PTA_PTB"/>
    <property type="match status" value="1"/>
</dbReference>
<keyword evidence="2" id="KW-0456">Lyase</keyword>
<dbReference type="GO" id="GO:0008959">
    <property type="term" value="F:phosphate acetyltransferase activity"/>
    <property type="evidence" value="ECO:0007669"/>
    <property type="project" value="UniProtKB-EC"/>
</dbReference>
<dbReference type="EC" id="2.3.1.8" evidence="7"/>
<evidence type="ECO:0000256" key="2">
    <source>
        <dbReference type="ARBA" id="ARBA00023239"/>
    </source>
</evidence>
<evidence type="ECO:0000256" key="1">
    <source>
        <dbReference type="ARBA" id="ARBA00022679"/>
    </source>
</evidence>
<reference evidence="7 9" key="2">
    <citation type="submission" date="2018-06" db="EMBL/GenBank/DDBJ databases">
        <authorList>
            <consortium name="Pathogen Informatics"/>
            <person name="Doyle S."/>
        </authorList>
    </citation>
    <scope>NUCLEOTIDE SEQUENCE [LARGE SCALE GENOMIC DNA]</scope>
    <source>
        <strain evidence="7 9">NCTC12388</strain>
    </source>
</reference>
<dbReference type="GO" id="GO:0016836">
    <property type="term" value="F:hydro-lyase activity"/>
    <property type="evidence" value="ECO:0007669"/>
    <property type="project" value="UniProtKB-ARBA"/>
</dbReference>
<dbReference type="InterPro" id="IPR050500">
    <property type="entry name" value="Phos_Acetyltrans/Butyryltrans"/>
</dbReference>
<dbReference type="NCBIfam" id="NF006045">
    <property type="entry name" value="PRK08190.1"/>
    <property type="match status" value="1"/>
</dbReference>
<dbReference type="RefSeq" id="WP_058499530.1">
    <property type="nucleotide sequence ID" value="NZ_CAAAHW010000021.1"/>
</dbReference>
<reference evidence="6 8" key="1">
    <citation type="submission" date="2015-11" db="EMBL/GenBank/DDBJ databases">
        <title>Genomic analysis of 38 Legionella species identifies large and diverse effector repertoires.</title>
        <authorList>
            <person name="Burstein D."/>
            <person name="Amaro F."/>
            <person name="Zusman T."/>
            <person name="Lifshitz Z."/>
            <person name="Cohen O."/>
            <person name="Gilbert J.A."/>
            <person name="Pupko T."/>
            <person name="Shuman H.A."/>
            <person name="Segal G."/>
        </authorList>
    </citation>
    <scope>NUCLEOTIDE SEQUENCE [LARGE SCALE GENOMIC DNA]</scope>
    <source>
        <strain evidence="6 8">Lyon 8420412</strain>
    </source>
</reference>
<feature type="domain" description="Phosphate acetyl/butaryl transferase" evidence="4">
    <location>
        <begin position="237"/>
        <end position="441"/>
    </location>
</feature>
<gene>
    <name evidence="7" type="primary">pta</name>
    <name evidence="6" type="ORF">Lgra_2415</name>
    <name evidence="7" type="ORF">NCTC12388_02347</name>
</gene>
<evidence type="ECO:0000313" key="9">
    <source>
        <dbReference type="Proteomes" id="UP000254476"/>
    </source>
</evidence>
<sequence length="465" mass="50768">MEFIENRTFDELKIGDFASLKRTLTQKDIELFSIMSGDVNPSHVDAEYAKDNQFHKIIAQGMWSASLISTVLGTQLPGPGTIYLDQTLKFTAPVVPGDTVTVTVTVLEKIAEKHLIHLDCKCTNQEGKIVIMGVATVLAPIQKVKRERVELPKVVLQESKDSWYKQLIKMKKNYEPLKTVVVHPVDALSLHGAIDAAEDHLIIPILVGPVEKIQNAAKEANINLSSYEIVSTKHSHEAAEVAVKMVKEGKAEAIMKGKIHTDELMSPIVDKEKGLRTGRRMSHVFSLEAPNYYKPLFLTDAALNIQPNLQAKKDIVQNAIDLFCRLGLGQPKVAILSAVETVNEKIPSTLDATALCKMAERGQITGGIVDGPLAFDNAISIESAREKGIYSQVAGDADILVVPDIEAGNMLYKQMTFLSGIEAAGIVIGARVPIILTSRSSDGNSRKASCAMALAYARNKDYANE</sequence>